<dbReference type="GO" id="GO:0055085">
    <property type="term" value="P:transmembrane transport"/>
    <property type="evidence" value="ECO:0007669"/>
    <property type="project" value="InterPro"/>
</dbReference>
<dbReference type="AlphaFoldDB" id="A0A290HL63"/>
<dbReference type="Proteomes" id="UP000217349">
    <property type="component" value="Chromosome"/>
</dbReference>
<evidence type="ECO:0000256" key="3">
    <source>
        <dbReference type="ARBA" id="ARBA00022989"/>
    </source>
</evidence>
<dbReference type="PROSITE" id="PS52015">
    <property type="entry name" value="TONB_CTD"/>
    <property type="match status" value="1"/>
</dbReference>
<dbReference type="RefSeq" id="WP_096045670.1">
    <property type="nucleotide sequence ID" value="NZ_CP023275.1"/>
</dbReference>
<keyword evidence="4 5" id="KW-0472">Membrane</keyword>
<evidence type="ECO:0000259" key="6">
    <source>
        <dbReference type="PROSITE" id="PS52015"/>
    </source>
</evidence>
<evidence type="ECO:0000313" key="7">
    <source>
        <dbReference type="EMBL" id="ATB68448.1"/>
    </source>
</evidence>
<sequence length="224" mass="25775">MKRYIHAFTVTLIVYLLGGFALMHHAFLIHKPSSPDVSKEVMAITLYEAQKEESKVLPTPIPPVPTRPLLKTPQKNVLKKEPKVLERQHSVQEQMIVSQESEQPTLEKLTLNEEIKAEATTSEISHQEALHVKQKEYLENLKKRINEHKTYPKIAQNSHIEGRVMVEFTISPKGELLSFTILEGKKIFYKATEEAVQKSFPFLLSEDLFTSMMTFQIELSYTLL</sequence>
<protein>
    <recommendedName>
        <fullName evidence="6">TonB C-terminal domain-containing protein</fullName>
    </recommendedName>
</protein>
<feature type="transmembrane region" description="Helical" evidence="5">
    <location>
        <begin position="7"/>
        <end position="29"/>
    </location>
</feature>
<organism evidence="7 8">
    <name type="scientific">Sulfurospirillum diekertiae</name>
    <dbReference type="NCBI Taxonomy" id="1854492"/>
    <lineage>
        <taxon>Bacteria</taxon>
        <taxon>Pseudomonadati</taxon>
        <taxon>Campylobacterota</taxon>
        <taxon>Epsilonproteobacteria</taxon>
        <taxon>Campylobacterales</taxon>
        <taxon>Sulfurospirillaceae</taxon>
        <taxon>Sulfurospirillum</taxon>
    </lineage>
</organism>
<comment type="subcellular location">
    <subcellularLocation>
        <location evidence="1">Membrane</location>
        <topology evidence="1">Single-pass membrane protein</topology>
    </subcellularLocation>
</comment>
<proteinExistence type="predicted"/>
<evidence type="ECO:0000256" key="4">
    <source>
        <dbReference type="ARBA" id="ARBA00023136"/>
    </source>
</evidence>
<dbReference type="EMBL" id="CP023275">
    <property type="protein sequence ID" value="ATB68448.1"/>
    <property type="molecule type" value="Genomic_DNA"/>
</dbReference>
<name>A0A290HL63_9BACT</name>
<dbReference type="KEGG" id="sulj:SJPD1_0319"/>
<gene>
    <name evidence="7" type="ORF">SJPD1_0319</name>
</gene>
<dbReference type="InterPro" id="IPR037682">
    <property type="entry name" value="TonB_C"/>
</dbReference>
<evidence type="ECO:0000256" key="1">
    <source>
        <dbReference type="ARBA" id="ARBA00004167"/>
    </source>
</evidence>
<accession>A0A290HL63</accession>
<dbReference type="Pfam" id="PF03544">
    <property type="entry name" value="TonB_C"/>
    <property type="match status" value="1"/>
</dbReference>
<dbReference type="Gene3D" id="3.30.1150.10">
    <property type="match status" value="1"/>
</dbReference>
<dbReference type="OrthoDB" id="1039448at2"/>
<evidence type="ECO:0000256" key="2">
    <source>
        <dbReference type="ARBA" id="ARBA00022692"/>
    </source>
</evidence>
<dbReference type="NCBIfam" id="TIGR01352">
    <property type="entry name" value="tonB_Cterm"/>
    <property type="match status" value="1"/>
</dbReference>
<dbReference type="SUPFAM" id="SSF74653">
    <property type="entry name" value="TolA/TonB C-terminal domain"/>
    <property type="match status" value="1"/>
</dbReference>
<evidence type="ECO:0000256" key="5">
    <source>
        <dbReference type="SAM" id="Phobius"/>
    </source>
</evidence>
<dbReference type="GO" id="GO:0016020">
    <property type="term" value="C:membrane"/>
    <property type="evidence" value="ECO:0007669"/>
    <property type="project" value="UniProtKB-SubCell"/>
</dbReference>
<evidence type="ECO:0000313" key="8">
    <source>
        <dbReference type="Proteomes" id="UP000217349"/>
    </source>
</evidence>
<dbReference type="InterPro" id="IPR006260">
    <property type="entry name" value="TonB/TolA_C"/>
</dbReference>
<feature type="domain" description="TonB C-terminal" evidence="6">
    <location>
        <begin position="136"/>
        <end position="224"/>
    </location>
</feature>
<keyword evidence="2 5" id="KW-0812">Transmembrane</keyword>
<reference evidence="8" key="1">
    <citation type="submission" date="2017-09" db="EMBL/GenBank/DDBJ databases">
        <title>The complete genome of Sulfurospirillum sp. JPD-1.</title>
        <authorList>
            <person name="Goris T."/>
        </authorList>
    </citation>
    <scope>NUCLEOTIDE SEQUENCE [LARGE SCALE GENOMIC DNA]</scope>
    <source>
        <strain evidence="8">JPD-1</strain>
    </source>
</reference>
<keyword evidence="3 5" id="KW-1133">Transmembrane helix</keyword>